<dbReference type="InterPro" id="IPR012132">
    <property type="entry name" value="GMC_OxRdtase"/>
</dbReference>
<dbReference type="AlphaFoldDB" id="A0A381QKD0"/>
<feature type="domain" description="Glucose-methanol-choline oxidoreductase N-terminal" evidence="6">
    <location>
        <begin position="253"/>
        <end position="267"/>
    </location>
</feature>
<keyword evidence="4" id="KW-0274">FAD</keyword>
<keyword evidence="3" id="KW-0285">Flavoprotein</keyword>
<comment type="similarity">
    <text evidence="2">Belongs to the GMC oxidoreductase family.</text>
</comment>
<dbReference type="InterPro" id="IPR036188">
    <property type="entry name" value="FAD/NAD-bd_sf"/>
</dbReference>
<dbReference type="InterPro" id="IPR000172">
    <property type="entry name" value="GMC_OxRdtase_N"/>
</dbReference>
<evidence type="ECO:0000259" key="6">
    <source>
        <dbReference type="PROSITE" id="PS00624"/>
    </source>
</evidence>
<dbReference type="PANTHER" id="PTHR11552">
    <property type="entry name" value="GLUCOSE-METHANOL-CHOLINE GMC OXIDOREDUCTASE"/>
    <property type="match status" value="1"/>
</dbReference>
<organism evidence="7">
    <name type="scientific">marine metagenome</name>
    <dbReference type="NCBI Taxonomy" id="408172"/>
    <lineage>
        <taxon>unclassified sequences</taxon>
        <taxon>metagenomes</taxon>
        <taxon>ecological metagenomes</taxon>
    </lineage>
</organism>
<dbReference type="SUPFAM" id="SSF51905">
    <property type="entry name" value="FAD/NAD(P)-binding domain"/>
    <property type="match status" value="1"/>
</dbReference>
<proteinExistence type="inferred from homology"/>
<dbReference type="GO" id="GO:0050660">
    <property type="term" value="F:flavin adenine dinucleotide binding"/>
    <property type="evidence" value="ECO:0007669"/>
    <property type="project" value="InterPro"/>
</dbReference>
<dbReference type="Gene3D" id="3.50.50.60">
    <property type="entry name" value="FAD/NAD(P)-binding domain"/>
    <property type="match status" value="1"/>
</dbReference>
<name>A0A381QKD0_9ZZZZ</name>
<dbReference type="Gene3D" id="3.30.560.10">
    <property type="entry name" value="Glucose Oxidase, domain 3"/>
    <property type="match status" value="1"/>
</dbReference>
<dbReference type="NCBIfam" id="NF002550">
    <property type="entry name" value="PRK02106.1"/>
    <property type="match status" value="1"/>
</dbReference>
<evidence type="ECO:0000256" key="3">
    <source>
        <dbReference type="ARBA" id="ARBA00022630"/>
    </source>
</evidence>
<dbReference type="InterPro" id="IPR007867">
    <property type="entry name" value="GMC_OxRtase_C"/>
</dbReference>
<evidence type="ECO:0000256" key="4">
    <source>
        <dbReference type="ARBA" id="ARBA00022827"/>
    </source>
</evidence>
<evidence type="ECO:0000256" key="2">
    <source>
        <dbReference type="ARBA" id="ARBA00010790"/>
    </source>
</evidence>
<dbReference type="EMBL" id="UINC01001383">
    <property type="protein sequence ID" value="SUZ79374.1"/>
    <property type="molecule type" value="Genomic_DNA"/>
</dbReference>
<evidence type="ECO:0000259" key="5">
    <source>
        <dbReference type="PROSITE" id="PS00623"/>
    </source>
</evidence>
<comment type="cofactor">
    <cofactor evidence="1">
        <name>FAD</name>
        <dbReference type="ChEBI" id="CHEBI:57692"/>
    </cofactor>
</comment>
<dbReference type="Pfam" id="PF05199">
    <property type="entry name" value="GMC_oxred_C"/>
    <property type="match status" value="1"/>
</dbReference>
<dbReference type="GO" id="GO:0016614">
    <property type="term" value="F:oxidoreductase activity, acting on CH-OH group of donors"/>
    <property type="evidence" value="ECO:0007669"/>
    <property type="project" value="InterPro"/>
</dbReference>
<feature type="domain" description="Glucose-methanol-choline oxidoreductase N-terminal" evidence="5">
    <location>
        <begin position="81"/>
        <end position="104"/>
    </location>
</feature>
<accession>A0A381QKD0</accession>
<protein>
    <recommendedName>
        <fullName evidence="5 6">Glucose-methanol-choline oxidoreductase N-terminal domain-containing protein</fullName>
    </recommendedName>
</protein>
<sequence>MKNSYDFVIIGAGSAGCVLANRLSANNQNSVLILEAGRKDKALNIQIPAQFPKLYKTKFDYDYTTTPQKNMKNRELYLPRGKALGGSSSINAMIYIRGSKHDYNEWNALGNEGWSYDEVLPYFKKAENQEIINDEYHGQGGPLNVTNRTYTNPLSDVFVKAAQELGYKFNSDFNGAKQKGFGSYQVTNKDGERCSAARGYLHPVSNRKNLTIEINAQVERIVIKDNCATGVIYHQKGKVCEVVVNKEIILSAGAYNSPQILMLSGIGDGDELQRHKIPVKEHLPGVGKNLQDHLTYFTIFNSSYKGSLDAAEKFPIIVKYLFHYLLSRKGPFTSNVGEAGGFIQSSPDQPTVDTQFHFGPCYFVNHGFDNPKRGNGYSIGGLVLNPTSKGSIKLSSSDFRVGPSIDHNYLSTDDDMRRSIIGYKVTEKLGLSDAFKAYRSSYFQPEQPLTDDKAIEDYIRETAQTVYHPTSTCKMGTDNMAVVDSQLRVHGIKKLRVVDASVMPNVTRGNTNAPTIMIAEKASDMILQ</sequence>
<dbReference type="PROSITE" id="PS00623">
    <property type="entry name" value="GMC_OXRED_1"/>
    <property type="match status" value="1"/>
</dbReference>
<gene>
    <name evidence="7" type="ORF">METZ01_LOCUS32228</name>
</gene>
<dbReference type="PANTHER" id="PTHR11552:SF147">
    <property type="entry name" value="CHOLINE DEHYDROGENASE, MITOCHONDRIAL"/>
    <property type="match status" value="1"/>
</dbReference>
<dbReference type="PROSITE" id="PS51257">
    <property type="entry name" value="PROKAR_LIPOPROTEIN"/>
    <property type="match status" value="1"/>
</dbReference>
<dbReference type="PROSITE" id="PS00624">
    <property type="entry name" value="GMC_OXRED_2"/>
    <property type="match status" value="1"/>
</dbReference>
<reference evidence="7" key="1">
    <citation type="submission" date="2018-05" db="EMBL/GenBank/DDBJ databases">
        <authorList>
            <person name="Lanie J.A."/>
            <person name="Ng W.-L."/>
            <person name="Kazmierczak K.M."/>
            <person name="Andrzejewski T.M."/>
            <person name="Davidsen T.M."/>
            <person name="Wayne K.J."/>
            <person name="Tettelin H."/>
            <person name="Glass J.I."/>
            <person name="Rusch D."/>
            <person name="Podicherti R."/>
            <person name="Tsui H.-C.T."/>
            <person name="Winkler M.E."/>
        </authorList>
    </citation>
    <scope>NUCLEOTIDE SEQUENCE</scope>
</reference>
<dbReference type="SUPFAM" id="SSF54373">
    <property type="entry name" value="FAD-linked reductases, C-terminal domain"/>
    <property type="match status" value="1"/>
</dbReference>
<dbReference type="Pfam" id="PF00732">
    <property type="entry name" value="GMC_oxred_N"/>
    <property type="match status" value="1"/>
</dbReference>
<dbReference type="PIRSF" id="PIRSF000137">
    <property type="entry name" value="Alcohol_oxidase"/>
    <property type="match status" value="1"/>
</dbReference>
<evidence type="ECO:0000313" key="7">
    <source>
        <dbReference type="EMBL" id="SUZ79374.1"/>
    </source>
</evidence>
<evidence type="ECO:0000256" key="1">
    <source>
        <dbReference type="ARBA" id="ARBA00001974"/>
    </source>
</evidence>